<feature type="compositionally biased region" description="Low complexity" evidence="1">
    <location>
        <begin position="1"/>
        <end position="16"/>
    </location>
</feature>
<feature type="region of interest" description="Disordered" evidence="1">
    <location>
        <begin position="176"/>
        <end position="202"/>
    </location>
</feature>
<evidence type="ECO:0000313" key="3">
    <source>
        <dbReference type="Proteomes" id="UP001151760"/>
    </source>
</evidence>
<dbReference type="Proteomes" id="UP001151760">
    <property type="component" value="Unassembled WGS sequence"/>
</dbReference>
<feature type="compositionally biased region" description="Polar residues" evidence="1">
    <location>
        <begin position="176"/>
        <end position="193"/>
    </location>
</feature>
<sequence length="509" mass="59070">MVIPRTSTAAAPTTPLTIPPITPLPQQSTPTPTPAPTTKTTTILIHALPDFSSLFGFDQRVFVLERDLSQLKQVDYSAQLLETINTITESLENVVLDKYPSQPMSTYKAITSLTEFELKKILLDKMHKSKSYRGAPEHKELYDGLVKSYNLDKDLFDSYEGRQARMQIHQKALNHKIQSQAHPKAPSLSQNNLFKKPERPPTPDSVWNAIKSVDFRPPQTWISKIAQAKKPPLTFDELMSTHIDFSTYVMNNLKIDNLTQEHLVGPTFNLLNGTCRSIEDMVPSVWSPMKVAYDKYVVLGITHWVTHVKVMKWYDYGYLEEIEVRREDQQLYKFKEGDFPRLNLRDIKEMLLLLRVEDLQLGVKSYQKMLNITRPKTFRFDISKNTPYTAYNNPQGIIYLDNYKRNMLMRSNELYKFCDGTLTSVRTLLHDIASNLRMDYLPKRRWSNLDRKRSRIMIKAIDQQLFKRRLIRNLRSSLVGENTKKTSDCLNGQYDFVIFCPTPFEVILS</sequence>
<dbReference type="EMBL" id="BQNB010013643">
    <property type="protein sequence ID" value="GJT18523.1"/>
    <property type="molecule type" value="Genomic_DNA"/>
</dbReference>
<protein>
    <submittedName>
        <fullName evidence="2">Uncharacterized protein</fullName>
    </submittedName>
</protein>
<accession>A0ABQ5BXR0</accession>
<organism evidence="2 3">
    <name type="scientific">Tanacetum coccineum</name>
    <dbReference type="NCBI Taxonomy" id="301880"/>
    <lineage>
        <taxon>Eukaryota</taxon>
        <taxon>Viridiplantae</taxon>
        <taxon>Streptophyta</taxon>
        <taxon>Embryophyta</taxon>
        <taxon>Tracheophyta</taxon>
        <taxon>Spermatophyta</taxon>
        <taxon>Magnoliopsida</taxon>
        <taxon>eudicotyledons</taxon>
        <taxon>Gunneridae</taxon>
        <taxon>Pentapetalae</taxon>
        <taxon>asterids</taxon>
        <taxon>campanulids</taxon>
        <taxon>Asterales</taxon>
        <taxon>Asteraceae</taxon>
        <taxon>Asteroideae</taxon>
        <taxon>Anthemideae</taxon>
        <taxon>Anthemidinae</taxon>
        <taxon>Tanacetum</taxon>
    </lineage>
</organism>
<name>A0ABQ5BXR0_9ASTR</name>
<feature type="compositionally biased region" description="Low complexity" evidence="1">
    <location>
        <begin position="24"/>
        <end position="38"/>
    </location>
</feature>
<evidence type="ECO:0000256" key="1">
    <source>
        <dbReference type="SAM" id="MobiDB-lite"/>
    </source>
</evidence>
<keyword evidence="3" id="KW-1185">Reference proteome</keyword>
<gene>
    <name evidence="2" type="ORF">Tco_0877229</name>
</gene>
<evidence type="ECO:0000313" key="2">
    <source>
        <dbReference type="EMBL" id="GJT18523.1"/>
    </source>
</evidence>
<comment type="caution">
    <text evidence="2">The sequence shown here is derived from an EMBL/GenBank/DDBJ whole genome shotgun (WGS) entry which is preliminary data.</text>
</comment>
<feature type="region of interest" description="Disordered" evidence="1">
    <location>
        <begin position="1"/>
        <end position="38"/>
    </location>
</feature>
<proteinExistence type="predicted"/>
<reference evidence="2" key="2">
    <citation type="submission" date="2022-01" db="EMBL/GenBank/DDBJ databases">
        <authorList>
            <person name="Yamashiro T."/>
            <person name="Shiraishi A."/>
            <person name="Satake H."/>
            <person name="Nakayama K."/>
        </authorList>
    </citation>
    <scope>NUCLEOTIDE SEQUENCE</scope>
</reference>
<reference evidence="2" key="1">
    <citation type="journal article" date="2022" name="Int. J. Mol. Sci.">
        <title>Draft Genome of Tanacetum Coccineum: Genomic Comparison of Closely Related Tanacetum-Family Plants.</title>
        <authorList>
            <person name="Yamashiro T."/>
            <person name="Shiraishi A."/>
            <person name="Nakayama K."/>
            <person name="Satake H."/>
        </authorList>
    </citation>
    <scope>NUCLEOTIDE SEQUENCE</scope>
</reference>